<evidence type="ECO:0000313" key="3">
    <source>
        <dbReference type="EMBL" id="KFD66630.1"/>
    </source>
</evidence>
<keyword evidence="4" id="KW-1185">Reference proteome</keyword>
<evidence type="ECO:0000256" key="1">
    <source>
        <dbReference type="SAM" id="MobiDB-lite"/>
    </source>
</evidence>
<evidence type="ECO:0000313" key="2">
    <source>
        <dbReference type="EMBL" id="KFD56103.1"/>
    </source>
</evidence>
<proteinExistence type="predicted"/>
<protein>
    <submittedName>
        <fullName evidence="3">Uncharacterized protein</fullName>
    </submittedName>
</protein>
<dbReference type="EMBL" id="KL363195">
    <property type="protein sequence ID" value="KFD56103.1"/>
    <property type="molecule type" value="Genomic_DNA"/>
</dbReference>
<organism evidence="3">
    <name type="scientific">Trichuris suis</name>
    <name type="common">pig whipworm</name>
    <dbReference type="NCBI Taxonomy" id="68888"/>
    <lineage>
        <taxon>Eukaryota</taxon>
        <taxon>Metazoa</taxon>
        <taxon>Ecdysozoa</taxon>
        <taxon>Nematoda</taxon>
        <taxon>Enoplea</taxon>
        <taxon>Dorylaimia</taxon>
        <taxon>Trichinellida</taxon>
        <taxon>Trichuridae</taxon>
        <taxon>Trichuris</taxon>
    </lineage>
</organism>
<sequence>MDSKSPDRFVLQVNRICKKDDRWSEKLRRAMSDGIHATILEQTVEFIWALIYYALLPYIQSVNKISPLLSIARCTCTGASVIFKTNHAEERFGFKHGHKLQKKQSVASVRSETSSAKYVNCLRNEGFGMLNANIGQRNLKTLERGVQTNTYLPVVCSHCSSLLKSSEIDASKRRQSDGLLFPSPAKAYESPKSDPMP</sequence>
<dbReference type="Proteomes" id="UP000030764">
    <property type="component" value="Unassembled WGS sequence"/>
</dbReference>
<gene>
    <name evidence="2" type="ORF">M513_02881</name>
    <name evidence="3" type="ORF">M514_02881</name>
</gene>
<dbReference type="EMBL" id="KL367522">
    <property type="protein sequence ID" value="KFD66630.1"/>
    <property type="molecule type" value="Genomic_DNA"/>
</dbReference>
<dbReference type="AlphaFoldDB" id="A0A085NAY4"/>
<name>A0A085NAY4_9BILA</name>
<accession>A0A085NAY4</accession>
<feature type="region of interest" description="Disordered" evidence="1">
    <location>
        <begin position="170"/>
        <end position="197"/>
    </location>
</feature>
<reference evidence="3 4" key="1">
    <citation type="journal article" date="2014" name="Nat. Genet.">
        <title>Genome and transcriptome of the porcine whipworm Trichuris suis.</title>
        <authorList>
            <person name="Jex A.R."/>
            <person name="Nejsum P."/>
            <person name="Schwarz E.M."/>
            <person name="Hu L."/>
            <person name="Young N.D."/>
            <person name="Hall R.S."/>
            <person name="Korhonen P.K."/>
            <person name="Liao S."/>
            <person name="Thamsborg S."/>
            <person name="Xia J."/>
            <person name="Xu P."/>
            <person name="Wang S."/>
            <person name="Scheerlinck J.P."/>
            <person name="Hofmann A."/>
            <person name="Sternberg P.W."/>
            <person name="Wang J."/>
            <person name="Gasser R.B."/>
        </authorList>
    </citation>
    <scope>NUCLEOTIDE SEQUENCE [LARGE SCALE GENOMIC DNA]</scope>
    <source>
        <strain evidence="3">DCEP-RM93F</strain>
        <strain evidence="2">DCEP-RM93M</strain>
    </source>
</reference>
<dbReference type="Proteomes" id="UP000030758">
    <property type="component" value="Unassembled WGS sequence"/>
</dbReference>
<evidence type="ECO:0000313" key="4">
    <source>
        <dbReference type="Proteomes" id="UP000030764"/>
    </source>
</evidence>